<reference evidence="2" key="1">
    <citation type="journal article" date="2023" name="Access Microbiol">
        <title>De-novo genome assembly for Akanthomyces muscarius, a biocontrol agent of insect agricultural pests.</title>
        <authorList>
            <person name="Erdos Z."/>
            <person name="Studholme D.J."/>
            <person name="Raymond B."/>
            <person name="Sharma M."/>
        </authorList>
    </citation>
    <scope>NUCLEOTIDE SEQUENCE</scope>
    <source>
        <strain evidence="2">Ve6</strain>
    </source>
</reference>
<dbReference type="CDD" id="cd02440">
    <property type="entry name" value="AdoMet_MTases"/>
    <property type="match status" value="1"/>
</dbReference>
<evidence type="ECO:0000313" key="2">
    <source>
        <dbReference type="EMBL" id="KAJ4147614.1"/>
    </source>
</evidence>
<sequence length="303" mass="33562">MSANEAILDTLSASFLHQGSDRDKTLDSTFSHRIELCRAWGVGDKTPLQVLDVGCGQGESTAVLAYFVGKSGHVTGLDPAEPSYGAPFTLQQSQDYLKASSLGGRVSFVRDNLPDFLDSDAYHSFDAAVFCHSLWYFSTRDLIRSQFAALVKARFVRVFLAEYTFENDALEQRPHQLAARAQMRLHALKKQDAGGMKPGEPNIRGALEMEELLKLAQSAGWSVARRGVVSPPEAMRDGYWEAKIVTSRSFQEGVLSQGFSNAQEESVLAFVPQIEQAMEQLEYVGERVTTMDVAWAVLERQQV</sequence>
<keyword evidence="3" id="KW-1185">Reference proteome</keyword>
<dbReference type="Pfam" id="PF13649">
    <property type="entry name" value="Methyltransf_25"/>
    <property type="match status" value="1"/>
</dbReference>
<dbReference type="KEGG" id="amus:LMH87_002126"/>
<dbReference type="GeneID" id="80889285"/>
<organism evidence="2 3">
    <name type="scientific">Akanthomyces muscarius</name>
    <name type="common">Entomopathogenic fungus</name>
    <name type="synonym">Lecanicillium muscarium</name>
    <dbReference type="NCBI Taxonomy" id="2231603"/>
    <lineage>
        <taxon>Eukaryota</taxon>
        <taxon>Fungi</taxon>
        <taxon>Dikarya</taxon>
        <taxon>Ascomycota</taxon>
        <taxon>Pezizomycotina</taxon>
        <taxon>Sordariomycetes</taxon>
        <taxon>Hypocreomycetidae</taxon>
        <taxon>Hypocreales</taxon>
        <taxon>Cordycipitaceae</taxon>
        <taxon>Akanthomyces</taxon>
    </lineage>
</organism>
<dbReference type="SUPFAM" id="SSF53335">
    <property type="entry name" value="S-adenosyl-L-methionine-dependent methyltransferases"/>
    <property type="match status" value="1"/>
</dbReference>
<comment type="caution">
    <text evidence="2">The sequence shown here is derived from an EMBL/GenBank/DDBJ whole genome shotgun (WGS) entry which is preliminary data.</text>
</comment>
<feature type="domain" description="Methyltransferase" evidence="1">
    <location>
        <begin position="50"/>
        <end position="142"/>
    </location>
</feature>
<evidence type="ECO:0000313" key="3">
    <source>
        <dbReference type="Proteomes" id="UP001144673"/>
    </source>
</evidence>
<dbReference type="EMBL" id="JAJHUN010000010">
    <property type="protein sequence ID" value="KAJ4147614.1"/>
    <property type="molecule type" value="Genomic_DNA"/>
</dbReference>
<dbReference type="InterPro" id="IPR041698">
    <property type="entry name" value="Methyltransf_25"/>
</dbReference>
<evidence type="ECO:0000259" key="1">
    <source>
        <dbReference type="Pfam" id="PF13649"/>
    </source>
</evidence>
<dbReference type="InterPro" id="IPR029063">
    <property type="entry name" value="SAM-dependent_MTases_sf"/>
</dbReference>
<dbReference type="RefSeq" id="XP_056050555.1">
    <property type="nucleotide sequence ID" value="XM_056193526.1"/>
</dbReference>
<name>A0A9W8Q675_AKAMU</name>
<proteinExistence type="predicted"/>
<dbReference type="AlphaFoldDB" id="A0A9W8Q675"/>
<protein>
    <recommendedName>
        <fullName evidence="1">Methyltransferase domain-containing protein</fullName>
    </recommendedName>
</protein>
<dbReference type="Proteomes" id="UP001144673">
    <property type="component" value="Chromosome 3"/>
</dbReference>
<gene>
    <name evidence="2" type="ORF">LMH87_002126</name>
</gene>
<accession>A0A9W8Q675</accession>
<dbReference type="Gene3D" id="3.40.50.150">
    <property type="entry name" value="Vaccinia Virus protein VP39"/>
    <property type="match status" value="1"/>
</dbReference>